<organism evidence="2 3">
    <name type="scientific">Lineolata rhizophorae</name>
    <dbReference type="NCBI Taxonomy" id="578093"/>
    <lineage>
        <taxon>Eukaryota</taxon>
        <taxon>Fungi</taxon>
        <taxon>Dikarya</taxon>
        <taxon>Ascomycota</taxon>
        <taxon>Pezizomycotina</taxon>
        <taxon>Dothideomycetes</taxon>
        <taxon>Dothideomycetes incertae sedis</taxon>
        <taxon>Lineolatales</taxon>
        <taxon>Lineolataceae</taxon>
        <taxon>Lineolata</taxon>
    </lineage>
</organism>
<proteinExistence type="predicted"/>
<name>A0A6A6NN81_9PEZI</name>
<gene>
    <name evidence="2" type="ORF">BDY21DRAFT_388310</name>
</gene>
<dbReference type="Proteomes" id="UP000799766">
    <property type="component" value="Unassembled WGS sequence"/>
</dbReference>
<dbReference type="OrthoDB" id="5336565at2759"/>
<feature type="compositionally biased region" description="Basic residues" evidence="1">
    <location>
        <begin position="1"/>
        <end position="10"/>
    </location>
</feature>
<dbReference type="EMBL" id="MU001700">
    <property type="protein sequence ID" value="KAF2453108.1"/>
    <property type="molecule type" value="Genomic_DNA"/>
</dbReference>
<dbReference type="AlphaFoldDB" id="A0A6A6NN81"/>
<protein>
    <submittedName>
        <fullName evidence="2">Uncharacterized protein</fullName>
    </submittedName>
</protein>
<keyword evidence="3" id="KW-1185">Reference proteome</keyword>
<accession>A0A6A6NN81</accession>
<reference evidence="2" key="1">
    <citation type="journal article" date="2020" name="Stud. Mycol.">
        <title>101 Dothideomycetes genomes: a test case for predicting lifestyles and emergence of pathogens.</title>
        <authorList>
            <person name="Haridas S."/>
            <person name="Albert R."/>
            <person name="Binder M."/>
            <person name="Bloem J."/>
            <person name="Labutti K."/>
            <person name="Salamov A."/>
            <person name="Andreopoulos B."/>
            <person name="Baker S."/>
            <person name="Barry K."/>
            <person name="Bills G."/>
            <person name="Bluhm B."/>
            <person name="Cannon C."/>
            <person name="Castanera R."/>
            <person name="Culley D."/>
            <person name="Daum C."/>
            <person name="Ezra D."/>
            <person name="Gonzalez J."/>
            <person name="Henrissat B."/>
            <person name="Kuo A."/>
            <person name="Liang C."/>
            <person name="Lipzen A."/>
            <person name="Lutzoni F."/>
            <person name="Magnuson J."/>
            <person name="Mondo S."/>
            <person name="Nolan M."/>
            <person name="Ohm R."/>
            <person name="Pangilinan J."/>
            <person name="Park H.-J."/>
            <person name="Ramirez L."/>
            <person name="Alfaro M."/>
            <person name="Sun H."/>
            <person name="Tritt A."/>
            <person name="Yoshinaga Y."/>
            <person name="Zwiers L.-H."/>
            <person name="Turgeon B."/>
            <person name="Goodwin S."/>
            <person name="Spatafora J."/>
            <person name="Crous P."/>
            <person name="Grigoriev I."/>
        </authorList>
    </citation>
    <scope>NUCLEOTIDE SEQUENCE</scope>
    <source>
        <strain evidence="2">ATCC 16933</strain>
    </source>
</reference>
<evidence type="ECO:0000313" key="2">
    <source>
        <dbReference type="EMBL" id="KAF2453108.1"/>
    </source>
</evidence>
<sequence>MSGPNVRKRKHADESPPAPQPNSPESCQPGSPTFYAPKVFWDGLSKIWFTKSALRELDRRNRRLPPCQPRPQPTQAKPATEFICDCSPRTLQEIRLSSMHGGPDLRNLRGCPEPGSKGNPCIGGRSLLFNLTTSTETTTNKTSEAYDLNFEQLLIDGDSQALAKPNNWEEINERLAKASRLARTEDDIMRWVIPKIIDICTANECAGGHPDFYHGVPPEWINQQVRRELCGRIVPTKQTHPAAPNFFLETKGPDGSLAVSTNQACYNGALGARGMAALQAYGQSDHAFSGNAYTITCTYVGDLLRIYTSYPIPPARPGARPEYAMHRIMIVCMTSTIEEFCRGSSALRNAMDWAGEQRNALIERANQRALEAMAGYLLLRDAGTSRSVSKVHANEAVYPGDFIRGKRALREFDG</sequence>
<evidence type="ECO:0000313" key="3">
    <source>
        <dbReference type="Proteomes" id="UP000799766"/>
    </source>
</evidence>
<evidence type="ECO:0000256" key="1">
    <source>
        <dbReference type="SAM" id="MobiDB-lite"/>
    </source>
</evidence>
<feature type="region of interest" description="Disordered" evidence="1">
    <location>
        <begin position="1"/>
        <end position="30"/>
    </location>
</feature>